<evidence type="ECO:0000313" key="3">
    <source>
        <dbReference type="Proteomes" id="UP001223420"/>
    </source>
</evidence>
<evidence type="ECO:0000259" key="1">
    <source>
        <dbReference type="Pfam" id="PF06890"/>
    </source>
</evidence>
<name>A0AAJ1TSX3_9HYPH</name>
<dbReference type="InterPro" id="IPR053861">
    <property type="entry name" value="Phage_Mu_Gp45_N"/>
</dbReference>
<dbReference type="Proteomes" id="UP001223420">
    <property type="component" value="Unassembled WGS sequence"/>
</dbReference>
<comment type="caution">
    <text evidence="2">The sequence shown here is derived from an EMBL/GenBank/DDBJ whole genome shotgun (WGS) entry which is preliminary data.</text>
</comment>
<evidence type="ECO:0000313" key="2">
    <source>
        <dbReference type="EMBL" id="MDQ0541953.1"/>
    </source>
</evidence>
<accession>A0AAJ1TSX3</accession>
<dbReference type="AlphaFoldDB" id="A0AAJ1TSX3"/>
<protein>
    <submittedName>
        <fullName evidence="2">Phage gp45-like</fullName>
    </submittedName>
</protein>
<dbReference type="EMBL" id="JAUSWL010000001">
    <property type="protein sequence ID" value="MDQ0541953.1"/>
    <property type="molecule type" value="Genomic_DNA"/>
</dbReference>
<gene>
    <name evidence="2" type="ORF">QO001_000861</name>
</gene>
<proteinExistence type="predicted"/>
<reference evidence="2" key="1">
    <citation type="submission" date="2023-07" db="EMBL/GenBank/DDBJ databases">
        <title>Genomic Encyclopedia of Type Strains, Phase IV (KMG-IV): sequencing the most valuable type-strain genomes for metagenomic binning, comparative biology and taxonomic classification.</title>
        <authorList>
            <person name="Goeker M."/>
        </authorList>
    </citation>
    <scope>NUCLEOTIDE SEQUENCE</scope>
    <source>
        <strain evidence="2">DSM 19569</strain>
    </source>
</reference>
<dbReference type="Pfam" id="PF06890">
    <property type="entry name" value="Phage_Mu_Gp45"/>
    <property type="match status" value="1"/>
</dbReference>
<sequence length="369" mass="38301">MQELGVRVRDQQNLTDVEHWHSAGVTHYPMPPDAKGAAEIILATLTGNNSHPIALPAADRRYRPNGMKPGDTSVTDANKQTIHLGQVSVVLDSPKRFDLRVTADQGAGKAKNQGANLTAEKKPSTTITGKAAGTLATTSTAATTVTGKNVTVTAGTKPDAAGAAELNNQLKGLAARVAQAEKNLHGLFDVTSKLREIAQTMIPGLAALAPILNQAPDGLQAMAGAIEGKAQAYLQQQIQQALQMFMSPNLAGLASVLSGNVEGLIAQAQGQIASLIAANPVAGQVDGLLSRIEALSDAPLPPDVAGAAMAALQAQVDYLARQNPVVGQIAQLRDLLSTLTNQAGPGLGFLAPQQRLVQGLIRSMHFSQS</sequence>
<feature type="domain" description="Bacteriophage Mu Gp45 N-terminal" evidence="1">
    <location>
        <begin position="1"/>
        <end position="61"/>
    </location>
</feature>
<organism evidence="2 3">
    <name type="scientific">Methylobacterium brachiatum</name>
    <dbReference type="NCBI Taxonomy" id="269660"/>
    <lineage>
        <taxon>Bacteria</taxon>
        <taxon>Pseudomonadati</taxon>
        <taxon>Pseudomonadota</taxon>
        <taxon>Alphaproteobacteria</taxon>
        <taxon>Hyphomicrobiales</taxon>
        <taxon>Methylobacteriaceae</taxon>
        <taxon>Methylobacterium</taxon>
    </lineage>
</organism>